<protein>
    <submittedName>
        <fullName evidence="2 3">Uncharacterized protein</fullName>
    </submittedName>
</protein>
<dbReference type="HOGENOM" id="CLU_3035390_0_0_1"/>
<accession>A0A072UM91</accession>
<name>A0A072UM91_MEDTR</name>
<reference evidence="3" key="3">
    <citation type="submission" date="2015-04" db="UniProtKB">
        <authorList>
            <consortium name="EnsemblPlants"/>
        </authorList>
    </citation>
    <scope>IDENTIFICATION</scope>
    <source>
        <strain evidence="3">cv. Jemalong A17</strain>
    </source>
</reference>
<reference evidence="2 4" key="1">
    <citation type="journal article" date="2011" name="Nature">
        <title>The Medicago genome provides insight into the evolution of rhizobial symbioses.</title>
        <authorList>
            <person name="Young N.D."/>
            <person name="Debelle F."/>
            <person name="Oldroyd G.E."/>
            <person name="Geurts R."/>
            <person name="Cannon S.B."/>
            <person name="Udvardi M.K."/>
            <person name="Benedito V.A."/>
            <person name="Mayer K.F."/>
            <person name="Gouzy J."/>
            <person name="Schoof H."/>
            <person name="Van de Peer Y."/>
            <person name="Proost S."/>
            <person name="Cook D.R."/>
            <person name="Meyers B.C."/>
            <person name="Spannagl M."/>
            <person name="Cheung F."/>
            <person name="De Mita S."/>
            <person name="Krishnakumar V."/>
            <person name="Gundlach H."/>
            <person name="Zhou S."/>
            <person name="Mudge J."/>
            <person name="Bharti A.K."/>
            <person name="Murray J.D."/>
            <person name="Naoumkina M.A."/>
            <person name="Rosen B."/>
            <person name="Silverstein K.A."/>
            <person name="Tang H."/>
            <person name="Rombauts S."/>
            <person name="Zhao P.X."/>
            <person name="Zhou P."/>
            <person name="Barbe V."/>
            <person name="Bardou P."/>
            <person name="Bechner M."/>
            <person name="Bellec A."/>
            <person name="Berger A."/>
            <person name="Berges H."/>
            <person name="Bidwell S."/>
            <person name="Bisseling T."/>
            <person name="Choisne N."/>
            <person name="Couloux A."/>
            <person name="Denny R."/>
            <person name="Deshpande S."/>
            <person name="Dai X."/>
            <person name="Doyle J.J."/>
            <person name="Dudez A.M."/>
            <person name="Farmer A.D."/>
            <person name="Fouteau S."/>
            <person name="Franken C."/>
            <person name="Gibelin C."/>
            <person name="Gish J."/>
            <person name="Goldstein S."/>
            <person name="Gonzalez A.J."/>
            <person name="Green P.J."/>
            <person name="Hallab A."/>
            <person name="Hartog M."/>
            <person name="Hua A."/>
            <person name="Humphray S.J."/>
            <person name="Jeong D.H."/>
            <person name="Jing Y."/>
            <person name="Jocker A."/>
            <person name="Kenton S.M."/>
            <person name="Kim D.J."/>
            <person name="Klee K."/>
            <person name="Lai H."/>
            <person name="Lang C."/>
            <person name="Lin S."/>
            <person name="Macmil S.L."/>
            <person name="Magdelenat G."/>
            <person name="Matthews L."/>
            <person name="McCorrison J."/>
            <person name="Monaghan E.L."/>
            <person name="Mun J.H."/>
            <person name="Najar F.Z."/>
            <person name="Nicholson C."/>
            <person name="Noirot C."/>
            <person name="O'Bleness M."/>
            <person name="Paule C.R."/>
            <person name="Poulain J."/>
            <person name="Prion F."/>
            <person name="Qin B."/>
            <person name="Qu C."/>
            <person name="Retzel E.F."/>
            <person name="Riddle C."/>
            <person name="Sallet E."/>
            <person name="Samain S."/>
            <person name="Samson N."/>
            <person name="Sanders I."/>
            <person name="Saurat O."/>
            <person name="Scarpelli C."/>
            <person name="Schiex T."/>
            <person name="Segurens B."/>
            <person name="Severin A.J."/>
            <person name="Sherrier D.J."/>
            <person name="Shi R."/>
            <person name="Sims S."/>
            <person name="Singer S.R."/>
            <person name="Sinharoy S."/>
            <person name="Sterck L."/>
            <person name="Viollet A."/>
            <person name="Wang B.B."/>
            <person name="Wang K."/>
            <person name="Wang M."/>
            <person name="Wang X."/>
            <person name="Warfsmann J."/>
            <person name="Weissenbach J."/>
            <person name="White D.D."/>
            <person name="White J.D."/>
            <person name="Wiley G.B."/>
            <person name="Wincker P."/>
            <person name="Xing Y."/>
            <person name="Yang L."/>
            <person name="Yao Z."/>
            <person name="Ying F."/>
            <person name="Zhai J."/>
            <person name="Zhou L."/>
            <person name="Zuber A."/>
            <person name="Denarie J."/>
            <person name="Dixon R.A."/>
            <person name="May G.D."/>
            <person name="Schwartz D.C."/>
            <person name="Rogers J."/>
            <person name="Quetier F."/>
            <person name="Town C.D."/>
            <person name="Roe B.A."/>
        </authorList>
    </citation>
    <scope>NUCLEOTIDE SEQUENCE [LARGE SCALE GENOMIC DNA]</scope>
    <source>
        <strain evidence="2">A17</strain>
        <strain evidence="3 4">cv. Jemalong A17</strain>
    </source>
</reference>
<sequence length="55" mass="6351">MKSKTRPHYSNFNTHVGLKSRAPHRKPMGISEPWYNTALPYIASALDFITYKLKS</sequence>
<feature type="region of interest" description="Disordered" evidence="1">
    <location>
        <begin position="1"/>
        <end position="24"/>
    </location>
</feature>
<dbReference type="Proteomes" id="UP000002051">
    <property type="component" value="Chromosome 4"/>
</dbReference>
<evidence type="ECO:0000313" key="3">
    <source>
        <dbReference type="EnsemblPlants" id="KEH30864"/>
    </source>
</evidence>
<evidence type="ECO:0000256" key="1">
    <source>
        <dbReference type="SAM" id="MobiDB-lite"/>
    </source>
</evidence>
<gene>
    <name evidence="2" type="ordered locus">MTR_4g084730</name>
</gene>
<dbReference type="AlphaFoldDB" id="A0A072UM91"/>
<reference evidence="2 4" key="2">
    <citation type="journal article" date="2014" name="BMC Genomics">
        <title>An improved genome release (version Mt4.0) for the model legume Medicago truncatula.</title>
        <authorList>
            <person name="Tang H."/>
            <person name="Krishnakumar V."/>
            <person name="Bidwell S."/>
            <person name="Rosen B."/>
            <person name="Chan A."/>
            <person name="Zhou S."/>
            <person name="Gentzbittel L."/>
            <person name="Childs K.L."/>
            <person name="Yandell M."/>
            <person name="Gundlach H."/>
            <person name="Mayer K.F."/>
            <person name="Schwartz D.C."/>
            <person name="Town C.D."/>
        </authorList>
    </citation>
    <scope>GENOME REANNOTATION</scope>
    <source>
        <strain evidence="2">A17</strain>
        <strain evidence="3 4">cv. Jemalong A17</strain>
    </source>
</reference>
<dbReference type="EnsemblPlants" id="KEH30864">
    <property type="protein sequence ID" value="KEH30864"/>
    <property type="gene ID" value="MTR_4g084730"/>
</dbReference>
<keyword evidence="4" id="KW-1185">Reference proteome</keyword>
<evidence type="ECO:0000313" key="4">
    <source>
        <dbReference type="Proteomes" id="UP000002051"/>
    </source>
</evidence>
<evidence type="ECO:0000313" key="2">
    <source>
        <dbReference type="EMBL" id="KEH30864.1"/>
    </source>
</evidence>
<proteinExistence type="predicted"/>
<dbReference type="EMBL" id="CM001220">
    <property type="protein sequence ID" value="KEH30864.1"/>
    <property type="molecule type" value="Genomic_DNA"/>
</dbReference>
<organism evidence="2 4">
    <name type="scientific">Medicago truncatula</name>
    <name type="common">Barrel medic</name>
    <name type="synonym">Medicago tribuloides</name>
    <dbReference type="NCBI Taxonomy" id="3880"/>
    <lineage>
        <taxon>Eukaryota</taxon>
        <taxon>Viridiplantae</taxon>
        <taxon>Streptophyta</taxon>
        <taxon>Embryophyta</taxon>
        <taxon>Tracheophyta</taxon>
        <taxon>Spermatophyta</taxon>
        <taxon>Magnoliopsida</taxon>
        <taxon>eudicotyledons</taxon>
        <taxon>Gunneridae</taxon>
        <taxon>Pentapetalae</taxon>
        <taxon>rosids</taxon>
        <taxon>fabids</taxon>
        <taxon>Fabales</taxon>
        <taxon>Fabaceae</taxon>
        <taxon>Papilionoideae</taxon>
        <taxon>50 kb inversion clade</taxon>
        <taxon>NPAAA clade</taxon>
        <taxon>Hologalegina</taxon>
        <taxon>IRL clade</taxon>
        <taxon>Trifolieae</taxon>
        <taxon>Medicago</taxon>
    </lineage>
</organism>